<dbReference type="EMBL" id="JAVDQA010000001">
    <property type="protein sequence ID" value="MDR6299419.1"/>
    <property type="molecule type" value="Genomic_DNA"/>
</dbReference>
<organism evidence="1 2">
    <name type="scientific">Mesonia maritima</name>
    <dbReference type="NCBI Taxonomy" id="1793873"/>
    <lineage>
        <taxon>Bacteria</taxon>
        <taxon>Pseudomonadati</taxon>
        <taxon>Bacteroidota</taxon>
        <taxon>Flavobacteriia</taxon>
        <taxon>Flavobacteriales</taxon>
        <taxon>Flavobacteriaceae</taxon>
        <taxon>Mesonia</taxon>
    </lineage>
</organism>
<comment type="caution">
    <text evidence="1">The sequence shown here is derived from an EMBL/GenBank/DDBJ whole genome shotgun (WGS) entry which is preliminary data.</text>
</comment>
<evidence type="ECO:0000313" key="2">
    <source>
        <dbReference type="Proteomes" id="UP001257659"/>
    </source>
</evidence>
<reference evidence="1 2" key="1">
    <citation type="submission" date="2023-07" db="EMBL/GenBank/DDBJ databases">
        <title>Genomic Encyclopedia of Type Strains, Phase IV (KMG-IV): sequencing the most valuable type-strain genomes for metagenomic binning, comparative biology and taxonomic classification.</title>
        <authorList>
            <person name="Goeker M."/>
        </authorList>
    </citation>
    <scope>NUCLEOTIDE SEQUENCE [LARGE SCALE GENOMIC DNA]</scope>
    <source>
        <strain evidence="1 2">DSM 102814</strain>
    </source>
</reference>
<keyword evidence="2" id="KW-1185">Reference proteome</keyword>
<proteinExistence type="predicted"/>
<accession>A0ABU1K1D6</accession>
<name>A0ABU1K1D6_9FLAO</name>
<gene>
    <name evidence="1" type="ORF">GGR31_000035</name>
</gene>
<sequence length="44" mass="5066">MSNVGASNSEEQMLGNCKFQFPNIWVFKIFVRKAIPRLQQSYSA</sequence>
<protein>
    <submittedName>
        <fullName evidence="1">Uncharacterized protein</fullName>
    </submittedName>
</protein>
<dbReference type="Proteomes" id="UP001257659">
    <property type="component" value="Unassembled WGS sequence"/>
</dbReference>
<evidence type="ECO:0000313" key="1">
    <source>
        <dbReference type="EMBL" id="MDR6299419.1"/>
    </source>
</evidence>